<protein>
    <recommendedName>
        <fullName evidence="3">DNA mismatch repair proteins mutS family domain-containing protein</fullName>
    </recommendedName>
</protein>
<comment type="caution">
    <text evidence="1">The sequence shown here is derived from an EMBL/GenBank/DDBJ whole genome shotgun (WGS) entry which is preliminary data.</text>
</comment>
<accession>A0A433QD25</accession>
<dbReference type="AlphaFoldDB" id="A0A433QD25"/>
<name>A0A433QD25_9FUNG</name>
<evidence type="ECO:0008006" key="3">
    <source>
        <dbReference type="Google" id="ProtNLM"/>
    </source>
</evidence>
<dbReference type="InterPro" id="IPR027417">
    <property type="entry name" value="P-loop_NTPase"/>
</dbReference>
<dbReference type="Gene3D" id="3.40.50.300">
    <property type="entry name" value="P-loop containing nucleotide triphosphate hydrolases"/>
    <property type="match status" value="1"/>
</dbReference>
<keyword evidence="2" id="KW-1185">Reference proteome</keyword>
<proteinExistence type="predicted"/>
<sequence length="181" mass="20469">MVGIHFLRNPLPRAHHKTSLMPQRGQLAFASRGGNKNQLIFILIISKDEQDSKIRYLYTVKDGNTAEEHYGMKLAEMVGLPLEIVDRASAVAKQVGYRILRIWASLNSGGFGNEDSPAIQEYEGNTATKGAINWAVIAIPLQLGQQLHDVRKNVNNMSETYLREYLKLLQDEFLETMQKIK</sequence>
<organism evidence="1 2">
    <name type="scientific">Jimgerdemannia flammicorona</name>
    <dbReference type="NCBI Taxonomy" id="994334"/>
    <lineage>
        <taxon>Eukaryota</taxon>
        <taxon>Fungi</taxon>
        <taxon>Fungi incertae sedis</taxon>
        <taxon>Mucoromycota</taxon>
        <taxon>Mucoromycotina</taxon>
        <taxon>Endogonomycetes</taxon>
        <taxon>Endogonales</taxon>
        <taxon>Endogonaceae</taxon>
        <taxon>Jimgerdemannia</taxon>
    </lineage>
</organism>
<evidence type="ECO:0000313" key="1">
    <source>
        <dbReference type="EMBL" id="RUS27667.1"/>
    </source>
</evidence>
<gene>
    <name evidence="1" type="ORF">BC938DRAFT_482923</name>
</gene>
<evidence type="ECO:0000313" key="2">
    <source>
        <dbReference type="Proteomes" id="UP000274822"/>
    </source>
</evidence>
<reference evidence="1 2" key="1">
    <citation type="journal article" date="2018" name="New Phytol.">
        <title>Phylogenomics of Endogonaceae and evolution of mycorrhizas within Mucoromycota.</title>
        <authorList>
            <person name="Chang Y."/>
            <person name="Desiro A."/>
            <person name="Na H."/>
            <person name="Sandor L."/>
            <person name="Lipzen A."/>
            <person name="Clum A."/>
            <person name="Barry K."/>
            <person name="Grigoriev I.V."/>
            <person name="Martin F.M."/>
            <person name="Stajich J.E."/>
            <person name="Smith M.E."/>
            <person name="Bonito G."/>
            <person name="Spatafora J.W."/>
        </authorList>
    </citation>
    <scope>NUCLEOTIDE SEQUENCE [LARGE SCALE GENOMIC DNA]</scope>
    <source>
        <strain evidence="1 2">AD002</strain>
    </source>
</reference>
<dbReference type="EMBL" id="RBNJ01008003">
    <property type="protein sequence ID" value="RUS27667.1"/>
    <property type="molecule type" value="Genomic_DNA"/>
</dbReference>
<dbReference type="Proteomes" id="UP000274822">
    <property type="component" value="Unassembled WGS sequence"/>
</dbReference>